<dbReference type="InParanoid" id="A0A067RBM7"/>
<feature type="region of interest" description="Disordered" evidence="1">
    <location>
        <begin position="90"/>
        <end position="117"/>
    </location>
</feature>
<dbReference type="Proteomes" id="UP000027135">
    <property type="component" value="Unassembled WGS sequence"/>
</dbReference>
<sequence length="468" mass="54144">MKTIIFILSALFACVLQNMESRTMEISHHNLEESKINGPAEYREMWSLSKFDTKYEAPNMEEKALNGAKDDTIQHSLPSDMFLRHDKLRTADSNGDKSQSSEEKISNISESDNPHGISISSNNNFLWHRKSLTKYPSITEEQNTHFSSGDQHYPEKFQNFSQTASELGALDAGTDPRERRAFFPHLHFHARPRAHPRTHPHTRYLKFLREGTNHKRRFKVNEYSLYFRNEVPKYKKKYFVNVGEELAGSNETELRKSIEGEAKRIIRSEDYINSQIEGLKAFVKREIAKEESARIIKNRGISRKREQSLSHNRDTDDSSSSFEYEDEAEQNRRIVNNIESRIEAIKDALRKEFARREITRRTENIDINKKSEESPSHNNNGYDNQELENFRQYEASVLHGEGGDTVQPAVFMNAKAAISNIQDGKNNDSSNIKIKGSNIVKGNEPHYLSHDSDTMLPQEFEPQFGKRK</sequence>
<dbReference type="AlphaFoldDB" id="A0A067RBM7"/>
<feature type="chain" id="PRO_5001644985" evidence="2">
    <location>
        <begin position="22"/>
        <end position="468"/>
    </location>
</feature>
<evidence type="ECO:0000256" key="2">
    <source>
        <dbReference type="SAM" id="SignalP"/>
    </source>
</evidence>
<evidence type="ECO:0000313" key="4">
    <source>
        <dbReference type="Proteomes" id="UP000027135"/>
    </source>
</evidence>
<proteinExistence type="predicted"/>
<feature type="signal peptide" evidence="2">
    <location>
        <begin position="1"/>
        <end position="21"/>
    </location>
</feature>
<keyword evidence="2" id="KW-0732">Signal</keyword>
<feature type="region of interest" description="Disordered" evidence="1">
    <location>
        <begin position="303"/>
        <end position="329"/>
    </location>
</feature>
<reference evidence="3 4" key="1">
    <citation type="journal article" date="2014" name="Nat. Commun.">
        <title>Molecular traces of alternative social organization in a termite genome.</title>
        <authorList>
            <person name="Terrapon N."/>
            <person name="Li C."/>
            <person name="Robertson H.M."/>
            <person name="Ji L."/>
            <person name="Meng X."/>
            <person name="Booth W."/>
            <person name="Chen Z."/>
            <person name="Childers C.P."/>
            <person name="Glastad K.M."/>
            <person name="Gokhale K."/>
            <person name="Gowin J."/>
            <person name="Gronenberg W."/>
            <person name="Hermansen R.A."/>
            <person name="Hu H."/>
            <person name="Hunt B.G."/>
            <person name="Huylmans A.K."/>
            <person name="Khalil S.M."/>
            <person name="Mitchell R.D."/>
            <person name="Munoz-Torres M.C."/>
            <person name="Mustard J.A."/>
            <person name="Pan H."/>
            <person name="Reese J.T."/>
            <person name="Scharf M.E."/>
            <person name="Sun F."/>
            <person name="Vogel H."/>
            <person name="Xiao J."/>
            <person name="Yang W."/>
            <person name="Yang Z."/>
            <person name="Yang Z."/>
            <person name="Zhou J."/>
            <person name="Zhu J."/>
            <person name="Brent C.S."/>
            <person name="Elsik C.G."/>
            <person name="Goodisman M.A."/>
            <person name="Liberles D.A."/>
            <person name="Roe R.M."/>
            <person name="Vargo E.L."/>
            <person name="Vilcinskas A."/>
            <person name="Wang J."/>
            <person name="Bornberg-Bauer E."/>
            <person name="Korb J."/>
            <person name="Zhang G."/>
            <person name="Liebig J."/>
        </authorList>
    </citation>
    <scope>NUCLEOTIDE SEQUENCE [LARGE SCALE GENOMIC DNA]</scope>
    <source>
        <tissue evidence="3">Whole organism</tissue>
    </source>
</reference>
<feature type="compositionally biased region" description="Basic and acidic residues" evidence="1">
    <location>
        <begin position="303"/>
        <end position="316"/>
    </location>
</feature>
<organism evidence="3 4">
    <name type="scientific">Zootermopsis nevadensis</name>
    <name type="common">Dampwood termite</name>
    <dbReference type="NCBI Taxonomy" id="136037"/>
    <lineage>
        <taxon>Eukaryota</taxon>
        <taxon>Metazoa</taxon>
        <taxon>Ecdysozoa</taxon>
        <taxon>Arthropoda</taxon>
        <taxon>Hexapoda</taxon>
        <taxon>Insecta</taxon>
        <taxon>Pterygota</taxon>
        <taxon>Neoptera</taxon>
        <taxon>Polyneoptera</taxon>
        <taxon>Dictyoptera</taxon>
        <taxon>Blattodea</taxon>
        <taxon>Blattoidea</taxon>
        <taxon>Termitoidae</taxon>
        <taxon>Termopsidae</taxon>
        <taxon>Zootermopsis</taxon>
    </lineage>
</organism>
<dbReference type="EMBL" id="KK852563">
    <property type="protein sequence ID" value="KDR21286.1"/>
    <property type="molecule type" value="Genomic_DNA"/>
</dbReference>
<evidence type="ECO:0000256" key="1">
    <source>
        <dbReference type="SAM" id="MobiDB-lite"/>
    </source>
</evidence>
<gene>
    <name evidence="3" type="ORF">L798_04260</name>
</gene>
<evidence type="ECO:0000313" key="3">
    <source>
        <dbReference type="EMBL" id="KDR21286.1"/>
    </source>
</evidence>
<name>A0A067RBM7_ZOONE</name>
<keyword evidence="4" id="KW-1185">Reference proteome</keyword>
<feature type="region of interest" description="Disordered" evidence="1">
    <location>
        <begin position="445"/>
        <end position="468"/>
    </location>
</feature>
<accession>A0A067RBM7</accession>
<protein>
    <submittedName>
        <fullName evidence="3">Uncharacterized protein</fullName>
    </submittedName>
</protein>